<dbReference type="PANTHER" id="PTHR24099">
    <property type="entry name" value="E3 UBIQUITIN-PROTEIN LIGASE TRIM36-RELATED"/>
    <property type="match status" value="1"/>
</dbReference>
<reference evidence="5 6" key="2">
    <citation type="submission" date="2019-09" db="EMBL/GenBank/DDBJ databases">
        <authorList>
            <person name="Jin C."/>
        </authorList>
    </citation>
    <scope>NUCLEOTIDE SEQUENCE [LARGE SCALE GENOMIC DNA]</scope>
    <source>
        <strain evidence="5 6">BN130099</strain>
    </source>
</reference>
<dbReference type="InterPro" id="IPR013783">
    <property type="entry name" value="Ig-like_fold"/>
</dbReference>
<dbReference type="Pfam" id="PF17963">
    <property type="entry name" value="Big_9"/>
    <property type="match status" value="4"/>
</dbReference>
<dbReference type="InterPro" id="IPR050617">
    <property type="entry name" value="E3_ligase_FN3/SPRY"/>
</dbReference>
<feature type="domain" description="Fibronectin type-III" evidence="4">
    <location>
        <begin position="1487"/>
        <end position="1577"/>
    </location>
</feature>
<feature type="compositionally biased region" description="Gly residues" evidence="3">
    <location>
        <begin position="1901"/>
        <end position="1914"/>
    </location>
</feature>
<keyword evidence="2" id="KW-0119">Carbohydrate metabolism</keyword>
<dbReference type="GO" id="GO:0000272">
    <property type="term" value="P:polysaccharide catabolic process"/>
    <property type="evidence" value="ECO:0007669"/>
    <property type="project" value="UniProtKB-KW"/>
</dbReference>
<feature type="domain" description="Fibronectin type-III" evidence="4">
    <location>
        <begin position="1578"/>
        <end position="1672"/>
    </location>
</feature>
<accession>A0A5B1LLX4</accession>
<proteinExistence type="predicted"/>
<dbReference type="Gene3D" id="2.60.40.10">
    <property type="entry name" value="Immunoglobulins"/>
    <property type="match status" value="2"/>
</dbReference>
<gene>
    <name evidence="5" type="ORF">F0U44_04455</name>
</gene>
<keyword evidence="2" id="KW-0624">Polysaccharide degradation</keyword>
<dbReference type="PANTHER" id="PTHR24099:SF11">
    <property type="entry name" value="FIBRONECTIN TYPE III DOMAIN-CONTAINING 3BA-RELATED"/>
    <property type="match status" value="1"/>
</dbReference>
<dbReference type="GO" id="GO:0016798">
    <property type="term" value="F:hydrolase activity, acting on glycosyl bonds"/>
    <property type="evidence" value="ECO:0007669"/>
    <property type="project" value="UniProtKB-KW"/>
</dbReference>
<feature type="compositionally biased region" description="Basic and acidic residues" evidence="3">
    <location>
        <begin position="380"/>
        <end position="406"/>
    </location>
</feature>
<sequence>MLRKRLAGAIPSQRTRTVSTFAALTVGLATLAVLHDGVKVEDLDLHDGGVWVTYLDLDGAPVAAHLNYESRELDSYTPLASFTSDLSQEANDVVLHDLGGHGIQSVDTATWAPSSTAKLPKDAVATQGTKVVAVADGRSGSVWAFPASQTSSFDPSTLVPVLKGKAGVRAVVGKDDVIHTVTPDGTLRDLTQQGDTWQVEEAGQTPDITDGDDVVLSAAGSTGVVLNRTAGWVAWEDHRADLDNAESLELQQPGDPAEVIALAGPSGLLEVPLNGDEPGPPIEAQAGGRPAAPVVVDSCTYAAWARTGWYVRDCDGEGDDISDAYPEELSRNGLTGSDLVFRTNRSAVLLNNVDNGDIILVNEDMLVLDDPWQTIRQLERDKKNDQHQQSDDFHRTDKNQPPHPADDSFGARAGQPTTLPVLGNDTDPDGDVLTLSLANGEDEVPGLGELQLVRDARAVRLVVDPKATGTHTFTYTADDGRPEGTATARVTVKVKPQDDNAGVRLVTTKRPSAMTIRQRGAGEHHILQEWVDQDGDPFWVDNVDFPKGTTGTFRPDGYIRVVDDGREKPGDRTVKVTITDGRDTGTETVDLALTVKPANGQAKPVAQADFVTGLVGQEVEVRPLRNDLNPAGDDLYLELNRQVPRDLDVEQNNDGSLTIVGRKAGTAYVEYSASNTSGASTAVIRVDVVAPERTLPPIPDDDLAVLPPGGDVVVPVLANDTDPAGGVLVVESVNLDGVRGVIAEVLDHELIRIRGRGLGTRPATVPYTVSNGTRTATGTVTVVPDTRDRTGAPVAGDDAAVVRTGDVVTVDVLDNDISPSDRRLHVAHDVKVTQGGNLGQAFVSEDEVRFVATGKEGEARIRYDVSDPLGNVDSAIVRITVRPDGPNSAPEPKPLTARLFQGGDVVIQVPLEDIDADGDSTTLIGIQEPPTKGSVEVDGDTLTYTATLPGSSRTESNYLGTDTFTYLVEDPGGAVGEGQVRVGIAAQPATNKPPIAISDERTVQPDRLIAVPVTINDIDPEGEPVSLADVTVVDGEVDAQGVDGRVELRTPDEDGTVRVRYTIKDSLGATAEGQLVVTVDKRAPALPPIARDDRVPLSEVVGEDHVTVDVLANDEDPDGAVSELDPTTEVAGVEPDADGRLRIPLKAERQVIVYSLTDDDAKTGQAVVIVPGTDSAAAKRPVLDTDARLPISVTAGKTVKISVAKYVKVRQGREPSLPFGENIHAGPGHDGSDLKPKDEAVIVFGAAEDYFGPTSVTATVTDGTGDDDTDAQSAVITFPIWVKPSGSTQPQLRVPEISVSAEEPWVGDLSRLATDPDPGDQENLEFSADNEDSGLDVQVDDTQLTVALDGGAEPGKQLHFDLVVEDGSTAPVRRTIVVQVLQSTRPLITTEPVELDADAGEATEIDLGDYTTNPFEDDGKDLYVAGEPVAVPGEAEIDLSGLDLTITPDADYHGTMVVSYVVGDFTELDEREVQGEILLHVRGAPEAPSAPTADPTESKTVQVDWRAGDNNGAPITRYTLAWESRGDNGAQEIRGATTSYTVKGLNNGESYRFRVKATNDVDDSAWSDWSREAVPDQVPLAPTKIRASFGDGKIDVSWTQPHSKDDGTPVHTYQIRYNGQTTTTSGALKVSLTDVANGTDYQIKVRGINDAEQVTDGQQGASQWSTVVVEHPNGEPVVIGTPTIVADGPDADPSAEITWAPDDKGDPVRKFEVRRAGGPTVSCQKISATSCRVALREGQDDAFQVRLFNRDNREVGSIDGWGDWSSATAAVRGATPPGAVRNLTVSPTGNSGEARVTFDEADRHGAQSIQYYYRIGGGGSQPITSPAVIGGLPNATDVTVTVWAVTTANDKQSAPGPEQGDRVNTFAPCSVSVSAGSAGYESHTFNWSVSSNGRSCSWSGDGPGGAPQGSGNSGSGQVTKSAPQGGGTSLTVTVRTNTSGDDPAVGSQSASASGTAWARSYDDWDTTGDTCALFGGSCRWTQVTLSNWRPNSNVYCFIGGVSAPDWSHTFHVGDSGGGHWARPDTWQWDPNAPQYNPNNYDGQLCQQR</sequence>
<dbReference type="RefSeq" id="WP_149727003.1">
    <property type="nucleotide sequence ID" value="NZ_VUJV01000001.1"/>
</dbReference>
<evidence type="ECO:0000259" key="4">
    <source>
        <dbReference type="PROSITE" id="PS50853"/>
    </source>
</evidence>
<feature type="region of interest" description="Disordered" evidence="3">
    <location>
        <begin position="1893"/>
        <end position="1955"/>
    </location>
</feature>
<name>A0A5B1LLX4_9ACTN</name>
<comment type="caution">
    <text evidence="5">The sequence shown here is derived from an EMBL/GenBank/DDBJ whole genome shotgun (WGS) entry which is preliminary data.</text>
</comment>
<dbReference type="InterPro" id="IPR003961">
    <property type="entry name" value="FN3_dom"/>
</dbReference>
<evidence type="ECO:0000313" key="6">
    <source>
        <dbReference type="Proteomes" id="UP000325003"/>
    </source>
</evidence>
<dbReference type="SMART" id="SM00060">
    <property type="entry name" value="FN3"/>
    <property type="match status" value="3"/>
</dbReference>
<evidence type="ECO:0000256" key="1">
    <source>
        <dbReference type="ARBA" id="ARBA00023295"/>
    </source>
</evidence>
<dbReference type="Pfam" id="PF00041">
    <property type="entry name" value="fn3"/>
    <property type="match status" value="2"/>
</dbReference>
<evidence type="ECO:0000256" key="3">
    <source>
        <dbReference type="SAM" id="MobiDB-lite"/>
    </source>
</evidence>
<evidence type="ECO:0000313" key="5">
    <source>
        <dbReference type="EMBL" id="KAA1421543.1"/>
    </source>
</evidence>
<dbReference type="EMBL" id="VUJV01000001">
    <property type="protein sequence ID" value="KAA1421543.1"/>
    <property type="molecule type" value="Genomic_DNA"/>
</dbReference>
<keyword evidence="1" id="KW-0378">Hydrolase</keyword>
<protein>
    <recommendedName>
        <fullName evidence="4">Fibronectin type-III domain-containing protein</fullName>
    </recommendedName>
</protein>
<dbReference type="Gene3D" id="2.60.40.2810">
    <property type="match status" value="1"/>
</dbReference>
<feature type="compositionally biased region" description="Polar residues" evidence="3">
    <location>
        <begin position="1929"/>
        <end position="1954"/>
    </location>
</feature>
<dbReference type="CDD" id="cd00063">
    <property type="entry name" value="FN3"/>
    <property type="match status" value="2"/>
</dbReference>
<evidence type="ECO:0000256" key="2">
    <source>
        <dbReference type="ARBA" id="ARBA00023326"/>
    </source>
</evidence>
<dbReference type="Proteomes" id="UP000325003">
    <property type="component" value="Unassembled WGS sequence"/>
</dbReference>
<dbReference type="SUPFAM" id="SSF49265">
    <property type="entry name" value="Fibronectin type III"/>
    <property type="match status" value="1"/>
</dbReference>
<dbReference type="PROSITE" id="PS50853">
    <property type="entry name" value="FN3"/>
    <property type="match status" value="2"/>
</dbReference>
<reference evidence="5 6" key="1">
    <citation type="submission" date="2019-09" db="EMBL/GenBank/DDBJ databases">
        <title>Nocardioides panacisoli sp. nov., isolated from the soil of a ginseng field.</title>
        <authorList>
            <person name="Cho C."/>
        </authorList>
    </citation>
    <scope>NUCLEOTIDE SEQUENCE [LARGE SCALE GENOMIC DNA]</scope>
    <source>
        <strain evidence="5 6">BN130099</strain>
    </source>
</reference>
<organism evidence="5 6">
    <name type="scientific">Nocardioides humilatus</name>
    <dbReference type="NCBI Taxonomy" id="2607660"/>
    <lineage>
        <taxon>Bacteria</taxon>
        <taxon>Bacillati</taxon>
        <taxon>Actinomycetota</taxon>
        <taxon>Actinomycetes</taxon>
        <taxon>Propionibacteriales</taxon>
        <taxon>Nocardioidaceae</taxon>
        <taxon>Nocardioides</taxon>
    </lineage>
</organism>
<feature type="region of interest" description="Disordered" evidence="3">
    <location>
        <begin position="380"/>
        <end position="431"/>
    </location>
</feature>
<keyword evidence="6" id="KW-1185">Reference proteome</keyword>
<dbReference type="InterPro" id="IPR036116">
    <property type="entry name" value="FN3_sf"/>
</dbReference>
<keyword evidence="1" id="KW-0326">Glycosidase</keyword>